<organism evidence="8">
    <name type="scientific">Hordeum vulgare subsp. vulgare</name>
    <name type="common">Domesticated barley</name>
    <dbReference type="NCBI Taxonomy" id="112509"/>
    <lineage>
        <taxon>Eukaryota</taxon>
        <taxon>Viridiplantae</taxon>
        <taxon>Streptophyta</taxon>
        <taxon>Embryophyta</taxon>
        <taxon>Tracheophyta</taxon>
        <taxon>Spermatophyta</taxon>
        <taxon>Magnoliopsida</taxon>
        <taxon>Liliopsida</taxon>
        <taxon>Poales</taxon>
        <taxon>Poaceae</taxon>
        <taxon>BOP clade</taxon>
        <taxon>Pooideae</taxon>
        <taxon>Triticodae</taxon>
        <taxon>Triticeae</taxon>
        <taxon>Hordeinae</taxon>
        <taxon>Hordeum</taxon>
    </lineage>
</organism>
<dbReference type="Gramene" id="HORVU.MOREX.r3.3HG0294790.1">
    <property type="protein sequence ID" value="HORVU.MOREX.r3.3HG0294790.1.CDS1"/>
    <property type="gene ID" value="HORVU.MOREX.r3.3HG0294790"/>
</dbReference>
<proteinExistence type="evidence at transcript level"/>
<keyword evidence="5" id="KW-0539">Nucleus</keyword>
<evidence type="ECO:0000313" key="8">
    <source>
        <dbReference type="EMBL" id="BAK01272.1"/>
    </source>
</evidence>
<dbReference type="Proteomes" id="UP000011116">
    <property type="component" value="Chromosome 3H"/>
</dbReference>
<feature type="domain" description="DWNN" evidence="7">
    <location>
        <begin position="3"/>
        <end position="82"/>
    </location>
</feature>
<dbReference type="Gene3D" id="4.10.60.10">
    <property type="entry name" value="Zinc finger, CCHC-type"/>
    <property type="match status" value="1"/>
</dbReference>
<dbReference type="GO" id="GO:0061630">
    <property type="term" value="F:ubiquitin protein ligase activity"/>
    <property type="evidence" value="ECO:0000318"/>
    <property type="project" value="GO_Central"/>
</dbReference>
<keyword evidence="3" id="KW-0863">Zinc-finger</keyword>
<evidence type="ECO:0000259" key="7">
    <source>
        <dbReference type="PROSITE" id="PS51282"/>
    </source>
</evidence>
<dbReference type="EnsemblPlants" id="HORVU.MOREX.r3.3HG0294780.1">
    <property type="protein sequence ID" value="HORVU.MOREX.r3.3HG0294780.1.CDS1"/>
    <property type="gene ID" value="HORVU.MOREX.r3.3HG0294780"/>
</dbReference>
<dbReference type="OrthoDB" id="688450at2759"/>
<dbReference type="SUPFAM" id="SSF57850">
    <property type="entry name" value="RING/U-box"/>
    <property type="match status" value="1"/>
</dbReference>
<dbReference type="GO" id="GO:0008270">
    <property type="term" value="F:zinc ion binding"/>
    <property type="evidence" value="ECO:0007669"/>
    <property type="project" value="UniProtKB-KW"/>
</dbReference>
<dbReference type="InterPro" id="IPR033489">
    <property type="entry name" value="RBBP6"/>
</dbReference>
<feature type="region of interest" description="Disordered" evidence="6">
    <location>
        <begin position="275"/>
        <end position="360"/>
    </location>
</feature>
<dbReference type="InterPro" id="IPR025829">
    <property type="entry name" value="Zn_knuckle_CX2CX3GHX4C"/>
</dbReference>
<dbReference type="SMR" id="F2E1Q0"/>
<feature type="region of interest" description="Disordered" evidence="6">
    <location>
        <begin position="422"/>
        <end position="458"/>
    </location>
</feature>
<dbReference type="SMART" id="SM01180">
    <property type="entry name" value="DWNN"/>
    <property type="match status" value="1"/>
</dbReference>
<evidence type="ECO:0000256" key="5">
    <source>
        <dbReference type="ARBA" id="ARBA00023242"/>
    </source>
</evidence>
<evidence type="ECO:0000313" key="10">
    <source>
        <dbReference type="EnsemblPlants" id="HORVU.MOREX.r3.3HG0294790.1.CDS1"/>
    </source>
</evidence>
<evidence type="ECO:0000256" key="3">
    <source>
        <dbReference type="ARBA" id="ARBA00022771"/>
    </source>
</evidence>
<dbReference type="GeneID" id="123440366"/>
<reference evidence="11" key="2">
    <citation type="journal article" date="2012" name="Nature">
        <title>A physical, genetic and functional sequence assembly of the barley genome.</title>
        <authorList>
            <consortium name="The International Barley Genome Sequencing Consortium"/>
            <person name="Mayer K.F."/>
            <person name="Waugh R."/>
            <person name="Brown J.W."/>
            <person name="Schulman A."/>
            <person name="Langridge P."/>
            <person name="Platzer M."/>
            <person name="Fincher G.B."/>
            <person name="Muehlbauer G.J."/>
            <person name="Sato K."/>
            <person name="Close T.J."/>
            <person name="Wise R.P."/>
            <person name="Stein N."/>
        </authorList>
    </citation>
    <scope>NUCLEOTIDE SEQUENCE [LARGE SCALE GENOMIC DNA]</scope>
    <source>
        <strain evidence="11">cv. Morex</strain>
    </source>
</reference>
<dbReference type="GO" id="GO:0006397">
    <property type="term" value="P:mRNA processing"/>
    <property type="evidence" value="ECO:0007669"/>
    <property type="project" value="InterPro"/>
</dbReference>
<evidence type="ECO:0000256" key="2">
    <source>
        <dbReference type="ARBA" id="ARBA00022723"/>
    </source>
</evidence>
<evidence type="ECO:0000256" key="4">
    <source>
        <dbReference type="ARBA" id="ARBA00022833"/>
    </source>
</evidence>
<dbReference type="Gramene" id="HORVU.MOREX.r2.3HG0245320.1">
    <property type="protein sequence ID" value="HORVU.MOREX.r2.3HG0245320.1.CDS.1"/>
    <property type="gene ID" value="HORVU.MOREX.r2.3HG0245320"/>
</dbReference>
<dbReference type="EMBL" id="AK370071">
    <property type="protein sequence ID" value="BAK01272.1"/>
    <property type="molecule type" value="mRNA"/>
</dbReference>
<dbReference type="Gramene" id="HORVU.MOREX.r3.3HG0294820.1">
    <property type="protein sequence ID" value="HORVU.MOREX.r3.3HG0294820.1.CDS1"/>
    <property type="gene ID" value="HORVU.MOREX.r3.3HG0294820"/>
</dbReference>
<reference evidence="9" key="4">
    <citation type="submission" date="2022-01" db="UniProtKB">
        <authorList>
            <consortium name="EnsemblPlants"/>
        </authorList>
    </citation>
    <scope>IDENTIFICATION</scope>
    <source>
        <strain evidence="9">subsp. vulgare</strain>
    </source>
</reference>
<reference evidence="8" key="1">
    <citation type="journal article" date="2011" name="Plant Physiol.">
        <title>Comprehensive sequence analysis of 24,783 barley full-length cDNAs derived from 12 clone libraries.</title>
        <authorList>
            <person name="Matsumoto T."/>
            <person name="Tanaka T."/>
            <person name="Sakai H."/>
            <person name="Amano N."/>
            <person name="Kanamori H."/>
            <person name="Kurita K."/>
            <person name="Kikuta A."/>
            <person name="Kamiya K."/>
            <person name="Yamamoto M."/>
            <person name="Ikawa H."/>
            <person name="Fujii N."/>
            <person name="Hori K."/>
            <person name="Itoh T."/>
            <person name="Sato K."/>
        </authorList>
    </citation>
    <scope>NUCLEOTIDE SEQUENCE</scope>
    <source>
        <tissue evidence="8">Shoot and root</tissue>
    </source>
</reference>
<dbReference type="GO" id="GO:0016567">
    <property type="term" value="P:protein ubiquitination"/>
    <property type="evidence" value="ECO:0000318"/>
    <property type="project" value="GO_Central"/>
</dbReference>
<dbReference type="Pfam" id="PF08783">
    <property type="entry name" value="DWNN"/>
    <property type="match status" value="1"/>
</dbReference>
<dbReference type="GO" id="GO:0006511">
    <property type="term" value="P:ubiquitin-dependent protein catabolic process"/>
    <property type="evidence" value="ECO:0000318"/>
    <property type="project" value="GO_Central"/>
</dbReference>
<dbReference type="EnsemblPlants" id="HORVU.MOREX.r3.3HG0294790.1">
    <property type="protein sequence ID" value="HORVU.MOREX.r3.3HG0294790.1.CDS1"/>
    <property type="gene ID" value="HORVU.MOREX.r3.3HG0294790"/>
</dbReference>
<dbReference type="KEGG" id="hvg:123440366"/>
<evidence type="ECO:0000256" key="1">
    <source>
        <dbReference type="ARBA" id="ARBA00004123"/>
    </source>
</evidence>
<dbReference type="Pfam" id="PF13696">
    <property type="entry name" value="zf-CCHC_2"/>
    <property type="match status" value="1"/>
</dbReference>
<dbReference type="PANTHER" id="PTHR15439:SF16">
    <property type="entry name" value="OS03G0335100 PROTEIN"/>
    <property type="match status" value="1"/>
</dbReference>
<comment type="subcellular location">
    <subcellularLocation>
        <location evidence="1">Nucleus</location>
    </subcellularLocation>
</comment>
<keyword evidence="2" id="KW-0479">Metal-binding</keyword>
<reference evidence="9" key="3">
    <citation type="submission" date="2020-10" db="EMBL/GenBank/DDBJ databases">
        <authorList>
            <person name="Scholz U."/>
            <person name="Mascher M."/>
            <person name="Fiebig A."/>
        </authorList>
    </citation>
    <scope>NUCLEOTIDE SEQUENCE [LARGE SCALE GENOMIC DNA]</scope>
    <source>
        <strain evidence="9">cv. Morex</strain>
    </source>
</reference>
<dbReference type="EnsemblPlants" id="HORVU.MOREX.r3.3HG0294810.1">
    <property type="protein sequence ID" value="HORVU.MOREX.r3.3HG0294810.1.CDS1"/>
    <property type="gene ID" value="HORVU.MOREX.r3.3HG0294810"/>
</dbReference>
<dbReference type="EnsemblPlants" id="HORVU.MOREX.r3.3HG0294820.1">
    <property type="protein sequence ID" value="HORVU.MOREX.r3.3HG0294820.1.CDS1"/>
    <property type="gene ID" value="HORVU.MOREX.r3.3HG0294820"/>
</dbReference>
<dbReference type="Gramene" id="HORVU.MOREX.r3.3HG0294810.1">
    <property type="protein sequence ID" value="HORVU.MOREX.r3.3HG0294810.1.CDS1"/>
    <property type="gene ID" value="HORVU.MOREX.r3.3HG0294810"/>
</dbReference>
<dbReference type="Gene3D" id="3.10.20.90">
    <property type="entry name" value="Phosphatidylinositol 3-kinase Catalytic Subunit, Chain A, domain 1"/>
    <property type="match status" value="1"/>
</dbReference>
<sequence>MAVHYKYSSARGTFSLPLAAPSISVGDLRRLIMETGRSGHGRTRGRGPRETITISNGQTLEEYADDNALVLRNSTVVVARRVAGPPADTIVARPYDEPPLCPRSRQVGGDPSSYSAMRSAGTEEDEAKAISAVIDGAEPKWEGSYDHRGAAHNGRAPPAGYVCHRCRVPGHFIQHCPTNGDSRFDFGGTPVVAPRPVDESNDDGFPADLHCKICKEVMADAVVASKCCFGSFCGRCIRAHIVANSKCACGAKASADDLVPNLTVRTTISNILAARASSSSGGAEKQRSSVSSNEVAASTHQTQSPAASQGSSSMSSHASSKKGATLESEHSEYASKSTSAPAAHEPRKKQETTDTAASHVDHQHGFSVPFAPACYDPFFGGMPWSADPSMYYGHAGMPYAYGGGYPMGSHHVNAMGGNMTVPPPTRNDGGPYGYPGRKRTSTDYEDQSFKRRCGGGRSQAALVLT</sequence>
<protein>
    <submittedName>
        <fullName evidence="8">Predicted protein</fullName>
    </submittedName>
</protein>
<feature type="compositionally biased region" description="Low complexity" evidence="6">
    <location>
        <begin position="301"/>
        <end position="318"/>
    </location>
</feature>
<dbReference type="PANTHER" id="PTHR15439">
    <property type="entry name" value="RETINOBLASTOMA-BINDING PROTEIN 6"/>
    <property type="match status" value="1"/>
</dbReference>
<feature type="region of interest" description="Disordered" evidence="6">
    <location>
        <begin position="93"/>
        <end position="122"/>
    </location>
</feature>
<feature type="compositionally biased region" description="Polar residues" evidence="6">
    <location>
        <begin position="288"/>
        <end position="300"/>
    </location>
</feature>
<dbReference type="Gene3D" id="3.30.40.10">
    <property type="entry name" value="Zinc/RING finger domain, C3HC4 (zinc finger)"/>
    <property type="match status" value="1"/>
</dbReference>
<evidence type="ECO:0000313" key="11">
    <source>
        <dbReference type="Proteomes" id="UP000011116"/>
    </source>
</evidence>
<name>F2E1Q0_HORVV</name>
<keyword evidence="11" id="KW-1185">Reference proteome</keyword>
<dbReference type="InterPro" id="IPR014891">
    <property type="entry name" value="DWNN_domain"/>
</dbReference>
<dbReference type="AlphaFoldDB" id="F2E1Q0"/>
<accession>F2E1Q0</accession>
<dbReference type="InterPro" id="IPR013083">
    <property type="entry name" value="Znf_RING/FYVE/PHD"/>
</dbReference>
<dbReference type="Gramene" id="HORVU.MOREX.r3.3HG0294780.1">
    <property type="protein sequence ID" value="HORVU.MOREX.r3.3HG0294780.1.CDS1"/>
    <property type="gene ID" value="HORVU.MOREX.r3.3HG0294780"/>
</dbReference>
<evidence type="ECO:0000313" key="9">
    <source>
        <dbReference type="EnsemblPlants" id="HORVU.MOREX.r3.3HG0294780.1.CDS1"/>
    </source>
</evidence>
<evidence type="ECO:0000256" key="6">
    <source>
        <dbReference type="SAM" id="MobiDB-lite"/>
    </source>
</evidence>
<keyword evidence="4" id="KW-0862">Zinc</keyword>
<dbReference type="GO" id="GO:0005634">
    <property type="term" value="C:nucleus"/>
    <property type="evidence" value="ECO:0000318"/>
    <property type="project" value="GO_Central"/>
</dbReference>
<gene>
    <name evidence="10" type="primary">LOC123440366</name>
    <name evidence="9" type="synonym">LOC123440369</name>
</gene>
<dbReference type="RefSeq" id="XP_044972871.1">
    <property type="nucleotide sequence ID" value="XM_045116936.1"/>
</dbReference>
<dbReference type="PROSITE" id="PS51282">
    <property type="entry name" value="DWNN"/>
    <property type="match status" value="1"/>
</dbReference>